<keyword evidence="1" id="KW-1133">Transmembrane helix</keyword>
<name>A0A9W7B8X2_9STRA</name>
<feature type="transmembrane region" description="Helical" evidence="1">
    <location>
        <begin position="92"/>
        <end position="112"/>
    </location>
</feature>
<keyword evidence="1" id="KW-0812">Transmembrane</keyword>
<dbReference type="AlphaFoldDB" id="A0A9W7B8X2"/>
<accession>A0A9W7B8X2</accession>
<proteinExistence type="predicted"/>
<feature type="transmembrane region" description="Helical" evidence="1">
    <location>
        <begin position="132"/>
        <end position="153"/>
    </location>
</feature>
<comment type="caution">
    <text evidence="2">The sequence shown here is derived from an EMBL/GenBank/DDBJ whole genome shotgun (WGS) entry which is preliminary data.</text>
</comment>
<evidence type="ECO:0008006" key="4">
    <source>
        <dbReference type="Google" id="ProtNLM"/>
    </source>
</evidence>
<feature type="transmembrane region" description="Helical" evidence="1">
    <location>
        <begin position="194"/>
        <end position="211"/>
    </location>
</feature>
<sequence>MSCCRRSNPTATTADDKNGIEMGIVSNPLTNKIDQDKSGDHVAAETVVNRSAEGTADAVARGRGVSAADAFQISSTAPGGFLHGSGSLQETLTIAINFLQNFSLVTLLQVPWPPWFKFLFGWMEIFMLDFEFIGGAKWAVIMCGLAIIPLLVLESDHGLFRTGRFKRKDYQSVERWVGDNGEWKKMTRTNLHDFFLFTFAFILFLCLKAVSEDKLPAAWWIEEGEKFTFKQIFSEHFVFLFIYTVVFLPGINSCVEIIKIGACWRAHEVMVEGKFVPSATSYNITLSGSSQGTCYVNGTCFGTGSASGTYNSNEVCTFTFSDDAGFAVSRFDTEGGYDKLTVDGVQYSGAFRPSGPVTAGQEMTWISSSSNNDPGFEICIGDPCVASTSPSDDGSNGTFYCINGGSVGGIPGACSCTSCNMGFSGSSCDSCTNNPTVITLGILLGCVYSVVPLWLLWRTAKTVKASYASGDDYLPEIRATSGKSREEADNREADRGSVSSEFDVSATESYKAAVVGVILGSFEEKYWWWKVWLLLERAVLAVVVLTGVNPIAATTIVLVGWLSSLYARPYWDNAEDLVDLVSRTSTLFTVIAANLIYEKVVTGKEPWLELSLCASAILTIVILIYAIGPLRVFRGAVLYIRRKLRKNKISRCVVKKDFSDMSKEDLAQISTDEFAKFPLKFKESLTSFALTEWLEKVLQLLKTYLNVSEIDDYEILLKCANDMKCAIDMRKEGAVLISLLRKKVVVEKGTGKVTSINWSGQGLTGISAAAVNELTELRKLDLRNNLIEFDESKELGNEYEPFV</sequence>
<feature type="transmembrane region" description="Helical" evidence="1">
    <location>
        <begin position="617"/>
        <end position="640"/>
    </location>
</feature>
<dbReference type="EMBL" id="BRXX01000058">
    <property type="protein sequence ID" value="GMH86286.1"/>
    <property type="molecule type" value="Genomic_DNA"/>
</dbReference>
<evidence type="ECO:0000313" key="3">
    <source>
        <dbReference type="Proteomes" id="UP001165160"/>
    </source>
</evidence>
<keyword evidence="3" id="KW-1185">Reference proteome</keyword>
<evidence type="ECO:0000313" key="2">
    <source>
        <dbReference type="EMBL" id="GMH86286.1"/>
    </source>
</evidence>
<organism evidence="2 3">
    <name type="scientific">Triparma verrucosa</name>
    <dbReference type="NCBI Taxonomy" id="1606542"/>
    <lineage>
        <taxon>Eukaryota</taxon>
        <taxon>Sar</taxon>
        <taxon>Stramenopiles</taxon>
        <taxon>Ochrophyta</taxon>
        <taxon>Bolidophyceae</taxon>
        <taxon>Parmales</taxon>
        <taxon>Triparmaceae</taxon>
        <taxon>Triparma</taxon>
    </lineage>
</organism>
<feature type="transmembrane region" description="Helical" evidence="1">
    <location>
        <begin position="231"/>
        <end position="251"/>
    </location>
</feature>
<reference evidence="3" key="1">
    <citation type="journal article" date="2023" name="Commun. Biol.">
        <title>Genome analysis of Parmales, the sister group of diatoms, reveals the evolutionary specialization of diatoms from phago-mixotrophs to photoautotrophs.</title>
        <authorList>
            <person name="Ban H."/>
            <person name="Sato S."/>
            <person name="Yoshikawa S."/>
            <person name="Yamada K."/>
            <person name="Nakamura Y."/>
            <person name="Ichinomiya M."/>
            <person name="Sato N."/>
            <person name="Blanc-Mathieu R."/>
            <person name="Endo H."/>
            <person name="Kuwata A."/>
            <person name="Ogata H."/>
        </authorList>
    </citation>
    <scope>NUCLEOTIDE SEQUENCE [LARGE SCALE GENOMIC DNA]</scope>
    <source>
        <strain evidence="3">NIES 3699</strain>
    </source>
</reference>
<feature type="transmembrane region" description="Helical" evidence="1">
    <location>
        <begin position="538"/>
        <end position="565"/>
    </location>
</feature>
<feature type="transmembrane region" description="Helical" evidence="1">
    <location>
        <begin position="437"/>
        <end position="457"/>
    </location>
</feature>
<dbReference type="Proteomes" id="UP001165160">
    <property type="component" value="Unassembled WGS sequence"/>
</dbReference>
<protein>
    <recommendedName>
        <fullName evidence="4">EGF-like domain-containing protein</fullName>
    </recommendedName>
</protein>
<gene>
    <name evidence="2" type="ORF">TrVE_jg9121</name>
</gene>
<evidence type="ECO:0000256" key="1">
    <source>
        <dbReference type="SAM" id="Phobius"/>
    </source>
</evidence>
<keyword evidence="1" id="KW-0472">Membrane</keyword>